<protein>
    <submittedName>
        <fullName evidence="2">Uncharacterized protein</fullName>
    </submittedName>
</protein>
<dbReference type="AlphaFoldDB" id="A0A9J6B4H5"/>
<proteinExistence type="predicted"/>
<keyword evidence="3" id="KW-1185">Reference proteome</keyword>
<evidence type="ECO:0000313" key="2">
    <source>
        <dbReference type="EMBL" id="KAG5631653.1"/>
    </source>
</evidence>
<accession>A0A9J6B4H5</accession>
<organism evidence="2 3">
    <name type="scientific">Solanum commersonii</name>
    <name type="common">Commerson's wild potato</name>
    <name type="synonym">Commerson's nightshade</name>
    <dbReference type="NCBI Taxonomy" id="4109"/>
    <lineage>
        <taxon>Eukaryota</taxon>
        <taxon>Viridiplantae</taxon>
        <taxon>Streptophyta</taxon>
        <taxon>Embryophyta</taxon>
        <taxon>Tracheophyta</taxon>
        <taxon>Spermatophyta</taxon>
        <taxon>Magnoliopsida</taxon>
        <taxon>eudicotyledons</taxon>
        <taxon>Gunneridae</taxon>
        <taxon>Pentapetalae</taxon>
        <taxon>asterids</taxon>
        <taxon>lamiids</taxon>
        <taxon>Solanales</taxon>
        <taxon>Solanaceae</taxon>
        <taxon>Solanoideae</taxon>
        <taxon>Solaneae</taxon>
        <taxon>Solanum</taxon>
    </lineage>
</organism>
<feature type="region of interest" description="Disordered" evidence="1">
    <location>
        <begin position="1"/>
        <end position="21"/>
    </location>
</feature>
<dbReference type="Proteomes" id="UP000824120">
    <property type="component" value="Chromosome 1"/>
</dbReference>
<evidence type="ECO:0000313" key="3">
    <source>
        <dbReference type="Proteomes" id="UP000824120"/>
    </source>
</evidence>
<feature type="compositionally biased region" description="Basic and acidic residues" evidence="1">
    <location>
        <begin position="1"/>
        <end position="11"/>
    </location>
</feature>
<gene>
    <name evidence="2" type="ORF">H5410_003370</name>
</gene>
<name>A0A9J6B4H5_SOLCO</name>
<dbReference type="EMBL" id="JACXVP010000001">
    <property type="protein sequence ID" value="KAG5631653.1"/>
    <property type="molecule type" value="Genomic_DNA"/>
</dbReference>
<evidence type="ECO:0000256" key="1">
    <source>
        <dbReference type="SAM" id="MobiDB-lite"/>
    </source>
</evidence>
<reference evidence="2 3" key="1">
    <citation type="submission" date="2020-09" db="EMBL/GenBank/DDBJ databases">
        <title>De no assembly of potato wild relative species, Solanum commersonii.</title>
        <authorList>
            <person name="Cho K."/>
        </authorList>
    </citation>
    <scope>NUCLEOTIDE SEQUENCE [LARGE SCALE GENOMIC DNA]</scope>
    <source>
        <strain evidence="2">LZ3.2</strain>
        <tissue evidence="2">Leaf</tissue>
    </source>
</reference>
<sequence>MPQVWQHDDRQNGPAAPSIVMQPKPGVVVGKGASTDINRRYGNYFHILLLISRNPSPSTHLDYQYQKREGILALLGLHKHLLCNDHPKFILVPGMKQPRQAILAWQRIDSF</sequence>
<comment type="caution">
    <text evidence="2">The sequence shown here is derived from an EMBL/GenBank/DDBJ whole genome shotgun (WGS) entry which is preliminary data.</text>
</comment>